<comment type="caution">
    <text evidence="5">The sequence shown here is derived from an EMBL/GenBank/DDBJ whole genome shotgun (WGS) entry which is preliminary data.</text>
</comment>
<keyword evidence="2" id="KW-0472">Membrane</keyword>
<proteinExistence type="predicted"/>
<evidence type="ECO:0000313" key="6">
    <source>
        <dbReference type="Proteomes" id="UP000315901"/>
    </source>
</evidence>
<dbReference type="InterPro" id="IPR002035">
    <property type="entry name" value="VWF_A"/>
</dbReference>
<evidence type="ECO:0000256" key="3">
    <source>
        <dbReference type="SAM" id="SignalP"/>
    </source>
</evidence>
<dbReference type="EMBL" id="VFRR01000032">
    <property type="protein sequence ID" value="TPE48470.1"/>
    <property type="molecule type" value="Genomic_DNA"/>
</dbReference>
<keyword evidence="2" id="KW-0812">Transmembrane</keyword>
<evidence type="ECO:0000256" key="1">
    <source>
        <dbReference type="SAM" id="MobiDB-lite"/>
    </source>
</evidence>
<evidence type="ECO:0000259" key="4">
    <source>
        <dbReference type="PROSITE" id="PS50234"/>
    </source>
</evidence>
<dbReference type="Gene3D" id="3.40.50.410">
    <property type="entry name" value="von Willebrand factor, type A domain"/>
    <property type="match status" value="1"/>
</dbReference>
<reference evidence="5 6" key="1">
    <citation type="submission" date="2019-06" db="EMBL/GenBank/DDBJ databases">
        <title>A novel bacterium of genus Marinomonas, isolated from coastal sand.</title>
        <authorList>
            <person name="Huang H."/>
            <person name="Mo K."/>
            <person name="Hu Y."/>
        </authorList>
    </citation>
    <scope>NUCLEOTIDE SEQUENCE [LARGE SCALE GENOMIC DNA]</scope>
    <source>
        <strain evidence="5 6">HB171799</strain>
    </source>
</reference>
<keyword evidence="3" id="KW-0732">Signal</keyword>
<dbReference type="Pfam" id="PF00092">
    <property type="entry name" value="VWA"/>
    <property type="match status" value="1"/>
</dbReference>
<dbReference type="AlphaFoldDB" id="A0A501WJD6"/>
<accession>A0A501WJD6</accession>
<evidence type="ECO:0000313" key="5">
    <source>
        <dbReference type="EMBL" id="TPE48470.1"/>
    </source>
</evidence>
<feature type="transmembrane region" description="Helical" evidence="2">
    <location>
        <begin position="596"/>
        <end position="617"/>
    </location>
</feature>
<dbReference type="SUPFAM" id="SSF53300">
    <property type="entry name" value="vWA-like"/>
    <property type="match status" value="1"/>
</dbReference>
<keyword evidence="2" id="KW-1133">Transmembrane helix</keyword>
<feature type="region of interest" description="Disordered" evidence="1">
    <location>
        <begin position="556"/>
        <end position="587"/>
    </location>
</feature>
<protein>
    <submittedName>
        <fullName evidence="5">VWA domain-containing protein</fullName>
    </submittedName>
</protein>
<feature type="domain" description="VWFA" evidence="4">
    <location>
        <begin position="31"/>
        <end position="215"/>
    </location>
</feature>
<dbReference type="Proteomes" id="UP000315901">
    <property type="component" value="Unassembled WGS sequence"/>
</dbReference>
<feature type="signal peptide" evidence="3">
    <location>
        <begin position="1"/>
        <end position="28"/>
    </location>
</feature>
<gene>
    <name evidence="5" type="ORF">FJM67_13350</name>
</gene>
<evidence type="ECO:0000256" key="2">
    <source>
        <dbReference type="SAM" id="Phobius"/>
    </source>
</evidence>
<dbReference type="PROSITE" id="PS50234">
    <property type="entry name" value="VWFA"/>
    <property type="match status" value="1"/>
</dbReference>
<dbReference type="InterPro" id="IPR036465">
    <property type="entry name" value="vWFA_dom_sf"/>
</dbReference>
<organism evidence="5 6">
    <name type="scientific">Maribrevibacterium harenarium</name>
    <dbReference type="NCBI Taxonomy" id="2589817"/>
    <lineage>
        <taxon>Bacteria</taxon>
        <taxon>Pseudomonadati</taxon>
        <taxon>Pseudomonadota</taxon>
        <taxon>Gammaproteobacteria</taxon>
        <taxon>Oceanospirillales</taxon>
        <taxon>Oceanospirillaceae</taxon>
        <taxon>Maribrevibacterium</taxon>
    </lineage>
</organism>
<dbReference type="OrthoDB" id="798937at2"/>
<name>A0A501WJD6_9GAMM</name>
<keyword evidence="6" id="KW-1185">Reference proteome</keyword>
<sequence length="634" mass="69529">MENVVKIRTKIQTALLALAALGAPQLWADTQFRVIVDASGSMVISDPDKLTSEALKLISNLAPEEKATLGIWLFGERPRVLLPESPVTPELKQQLARYVDGYVTEDLKTDLESILRLLLQTPDSGELAPDFDRHWILVTDGMVDISLDDKVNAASRARITDNLAVQLAEKGIHLHTVSMTGYTDKELLQSLSDLTNASHTEVATPEELLDTFDRVFAQAAPSEELPFEGNTFFVDDAVEEATLLVFHEPGITPAILKPGGVPLSLTASNVSTAAAKHYTMVTITKPVVGTWSVENIDLARSSIRVITKLSAQATKVPPVLFINEPIYSTVGLFQDDRLLTDEQILDLVDVRQKLIFLAGETPKQLRDIPVQRALNQYKNKIERLIEQGNYQLATIVDGKTFTRQLNQYFSVAPAIELQVEPASESLVRVRATPTNLRLNTLRSNAKLVVDYHSGTEQVEEMTLQGAGYWEKVLPVTANATLSIRVRLVGVTRTGMRFDYDTPVWSVIRNGADQVSVKQGPLPAQAEPELDALAALGAVNRTVAPVVVTPQIAVVDEPETTPPTAELDDAPTAQVEDETSPVEEPPVAPVGLTTTEWLLYGGLNLLAVALAGGGYFFWRRRKAQRQQQEGEVEDV</sequence>
<dbReference type="SMART" id="SM00327">
    <property type="entry name" value="VWA"/>
    <property type="match status" value="1"/>
</dbReference>
<feature type="chain" id="PRO_5021456850" evidence="3">
    <location>
        <begin position="29"/>
        <end position="634"/>
    </location>
</feature>